<gene>
    <name evidence="6" type="ORF">HXX76_011870</name>
</gene>
<dbReference type="Pfam" id="PF07714">
    <property type="entry name" value="PK_Tyr_Ser-Thr"/>
    <property type="match status" value="1"/>
</dbReference>
<dbReference type="Gene3D" id="1.10.510.10">
    <property type="entry name" value="Transferase(Phosphotransferase) domain 1"/>
    <property type="match status" value="1"/>
</dbReference>
<dbReference type="InterPro" id="IPR036404">
    <property type="entry name" value="Jacalin-like_lectin_dom_sf"/>
</dbReference>
<evidence type="ECO:0000256" key="1">
    <source>
        <dbReference type="ARBA" id="ARBA00022734"/>
    </source>
</evidence>
<dbReference type="PROSITE" id="PS00107">
    <property type="entry name" value="PROTEIN_KINASE_ATP"/>
    <property type="match status" value="1"/>
</dbReference>
<dbReference type="Gene3D" id="3.30.200.20">
    <property type="entry name" value="Phosphorylase Kinase, domain 1"/>
    <property type="match status" value="1"/>
</dbReference>
<comment type="caution">
    <text evidence="6">The sequence shown here is derived from an EMBL/GenBank/DDBJ whole genome shotgun (WGS) entry which is preliminary data.</text>
</comment>
<keyword evidence="2" id="KW-0067">ATP-binding</keyword>
<dbReference type="InterPro" id="IPR052321">
    <property type="entry name" value="PolyBind_ProtTraffic"/>
</dbReference>
<dbReference type="EMBL" id="JAEHOC010000036">
    <property type="protein sequence ID" value="KAG2428190.1"/>
    <property type="molecule type" value="Genomic_DNA"/>
</dbReference>
<dbReference type="InterPro" id="IPR011009">
    <property type="entry name" value="Kinase-like_dom_sf"/>
</dbReference>
<keyword evidence="4" id="KW-1133">Transmembrane helix</keyword>
<keyword evidence="2" id="KW-0547">Nucleotide-binding</keyword>
<dbReference type="InterPro" id="IPR001245">
    <property type="entry name" value="Ser-Thr/Tyr_kinase_cat_dom"/>
</dbReference>
<evidence type="ECO:0000313" key="6">
    <source>
        <dbReference type="EMBL" id="KAG2428190.1"/>
    </source>
</evidence>
<feature type="compositionally biased region" description="Pro residues" evidence="3">
    <location>
        <begin position="796"/>
        <end position="823"/>
    </location>
</feature>
<dbReference type="PANTHER" id="PTHR33589:SF3">
    <property type="entry name" value="ZYMOGEN GRANULE MEMBRANE PROTEIN 16-LIKE"/>
    <property type="match status" value="1"/>
</dbReference>
<dbReference type="InterPro" id="IPR008266">
    <property type="entry name" value="Tyr_kinase_AS"/>
</dbReference>
<dbReference type="OrthoDB" id="540052at2759"/>
<evidence type="ECO:0000313" key="7">
    <source>
        <dbReference type="Proteomes" id="UP000650467"/>
    </source>
</evidence>
<name>A0A835SWN5_CHLIN</name>
<accession>A0A835SWN5</accession>
<feature type="region of interest" description="Disordered" evidence="3">
    <location>
        <begin position="994"/>
        <end position="1032"/>
    </location>
</feature>
<organism evidence="6 7">
    <name type="scientific">Chlamydomonas incerta</name>
    <dbReference type="NCBI Taxonomy" id="51695"/>
    <lineage>
        <taxon>Eukaryota</taxon>
        <taxon>Viridiplantae</taxon>
        <taxon>Chlorophyta</taxon>
        <taxon>core chlorophytes</taxon>
        <taxon>Chlorophyceae</taxon>
        <taxon>CS clade</taxon>
        <taxon>Chlamydomonadales</taxon>
        <taxon>Chlamydomonadaceae</taxon>
        <taxon>Chlamydomonas</taxon>
    </lineage>
</organism>
<reference evidence="6" key="1">
    <citation type="journal article" date="2020" name="bioRxiv">
        <title>Comparative genomics of Chlamydomonas.</title>
        <authorList>
            <person name="Craig R.J."/>
            <person name="Hasan A.R."/>
            <person name="Ness R.W."/>
            <person name="Keightley P.D."/>
        </authorList>
    </citation>
    <scope>NUCLEOTIDE SEQUENCE</scope>
    <source>
        <strain evidence="6">SAG 7.73</strain>
    </source>
</reference>
<dbReference type="GO" id="GO:0005524">
    <property type="term" value="F:ATP binding"/>
    <property type="evidence" value="ECO:0007669"/>
    <property type="project" value="UniProtKB-UniRule"/>
</dbReference>
<dbReference type="GO" id="GO:0004672">
    <property type="term" value="F:protein kinase activity"/>
    <property type="evidence" value="ECO:0007669"/>
    <property type="project" value="InterPro"/>
</dbReference>
<dbReference type="InterPro" id="IPR000719">
    <property type="entry name" value="Prot_kinase_dom"/>
</dbReference>
<keyword evidence="4" id="KW-0812">Transmembrane</keyword>
<evidence type="ECO:0000256" key="4">
    <source>
        <dbReference type="SAM" id="Phobius"/>
    </source>
</evidence>
<evidence type="ECO:0000256" key="3">
    <source>
        <dbReference type="SAM" id="MobiDB-lite"/>
    </source>
</evidence>
<keyword evidence="1" id="KW-0430">Lectin</keyword>
<feature type="domain" description="Protein kinase" evidence="5">
    <location>
        <begin position="1165"/>
        <end position="1527"/>
    </location>
</feature>
<dbReference type="GO" id="GO:0030246">
    <property type="term" value="F:carbohydrate binding"/>
    <property type="evidence" value="ECO:0007669"/>
    <property type="project" value="UniProtKB-KW"/>
</dbReference>
<dbReference type="PROSITE" id="PS50011">
    <property type="entry name" value="PROTEIN_KINASE_DOM"/>
    <property type="match status" value="1"/>
</dbReference>
<feature type="region of interest" description="Disordered" evidence="3">
    <location>
        <begin position="794"/>
        <end position="851"/>
    </location>
</feature>
<dbReference type="Proteomes" id="UP000650467">
    <property type="component" value="Unassembled WGS sequence"/>
</dbReference>
<dbReference type="SUPFAM" id="SSF51101">
    <property type="entry name" value="Mannose-binding lectins"/>
    <property type="match status" value="2"/>
</dbReference>
<feature type="binding site" evidence="2">
    <location>
        <position position="1192"/>
    </location>
    <ligand>
        <name>ATP</name>
        <dbReference type="ChEBI" id="CHEBI:30616"/>
    </ligand>
</feature>
<dbReference type="PANTHER" id="PTHR33589">
    <property type="entry name" value="OS11G0524900 PROTEIN"/>
    <property type="match status" value="1"/>
</dbReference>
<sequence length="1547" mass="157580">MPFALAPQIFIDLSVESPDQAQNLVVSIRDVISRTPQAQETWDVWTWDDRRTCRCLSYINSVDTQPGQFFLTDTRPCSYVLTYICLAESAIKGAGFQSSTDWYKRYRATPEVQPPVSPFVGGPAGSGLTLVTSSLVIGNPAPVASPAGLLVSFDETAEFWAKGPPVTSLYRTGNSKLLALRPIREEDVRLAYGYFANQTQQRYPIIQGSFGQNAPYSGTTWPPNWEVINVIAGLNDYFVRVQGCYRATEVETLFLTTRTGRMFQMGRGGCTNWFSEDAPAGGYLAGFSGVYMNATAWAAAPAFTNIAQQELAWLPQLRLIWAAPAGAGAPTTVLRGPAALPSLPPPSCPTALATTRSASPFLMPECGGTGSASPFPLNPLCPSNACCGGTTSVTANGTSREYRFCDNTLQTCQLNCLRSFGLCNALPERPLVQFLRSQPEDLTAAMLRSNATASAPTAGLFIVRQDSQQTYTEARDWCSASTHMGLSWSLPSVPDVLSWLVAQDVRREAYQALAAGGYFWLQGHDDYIEAVANSDTPDATVCLHGSYALVYGKDSFTNFVVPVSCIKNGMTVCRASPSQNASALPLLARTPANASATANVTRWTPGYHVLSLSRRLGSGPFSSGSCAYTVGVPGLANASNPNATTAATTATTLAGAALVVPAHLGSIAVSAATQVVSEPTDPVSVLAALRLLPFGGGAAEAAGALAGTASTGGWDAVELAPGEVVTAVSGCTGGFVERLVFHTSAGRLWTSSFSPNSLCSVPFLEYAPAGAYLLGLTGSVGSYIESTQLVWGRPQLAPPPPASPPLPPSPAPRPPSPSPPPLVVFPAAPVDNGTLQQGDPTTPVIDTGSSSDSSNAVALGVGIGVGVGCFLLILAGVAGYFWWRRRAAAAGAAAGKAGEYDGTGAVIGNGKGNGSGPAGVSTVHLTIDDGPADVAGTPAAVATGGNGAAAAAVAGAAAGVAAAAAVASSASASQDRSGGAGQVQGSSSGVLTSSAAATSADQTSSTTGTATATGTGTGANSSTRTGSAAGTASPAIPLGGASAEAGAGATAAAAAAAATAAAAAAAKARQLAVLPADLSDLSSFVTQVEDKLSAYIKAGATIDALDDDKAEGPPAAAAAAGAGGAQKPGVPGGGSAAVAAAIQKTDISAAISKLHAELSGRQEQLRITTVLGKGSFGVVYMGTWRGLRVAVKTLVVHDALLGREGRQRHRAILEAAISKSLQHPHCISTYAAEVMPLAAVDPSAGKGAAGEGSKAPGERNMWDGVGDVYKLYIIQEFADVGTLTAALGAGVVGSVSVGGAAALCALTLALDVACGMFHIHSKNIVHGDLSSSNVLLASCLRGPDGRPEVMYDLSAPETAARQPLEPMWRPPVIAKVADFGLSVPMAEDQTHASNRFAGTPAYAAPEVRTLGRMSKAADVYAFGVLLLEFFHGIDISVIRANAGAAPLPADGAAAGDATATAADGADAEAAAAAAADRLDEEGMPMWAAPPAGCPPELVALVRECLSPEPAARPSFGKVIDVLVQVLYDDHVKYQRLVAAAMAGGQQV</sequence>
<dbReference type="Gene3D" id="2.100.10.30">
    <property type="entry name" value="Jacalin-like lectin domain"/>
    <property type="match status" value="1"/>
</dbReference>
<feature type="transmembrane region" description="Helical" evidence="4">
    <location>
        <begin position="857"/>
        <end position="883"/>
    </location>
</feature>
<dbReference type="InterPro" id="IPR017441">
    <property type="entry name" value="Protein_kinase_ATP_BS"/>
</dbReference>
<proteinExistence type="predicted"/>
<keyword evidence="7" id="KW-1185">Reference proteome</keyword>
<evidence type="ECO:0000259" key="5">
    <source>
        <dbReference type="PROSITE" id="PS50011"/>
    </source>
</evidence>
<keyword evidence="4" id="KW-0472">Membrane</keyword>
<evidence type="ECO:0000256" key="2">
    <source>
        <dbReference type="PROSITE-ProRule" id="PRU10141"/>
    </source>
</evidence>
<dbReference type="SUPFAM" id="SSF56112">
    <property type="entry name" value="Protein kinase-like (PK-like)"/>
    <property type="match status" value="1"/>
</dbReference>
<protein>
    <recommendedName>
        <fullName evidence="5">Protein kinase domain-containing protein</fullName>
    </recommendedName>
</protein>
<dbReference type="PROSITE" id="PS00109">
    <property type="entry name" value="PROTEIN_KINASE_TYR"/>
    <property type="match status" value="1"/>
</dbReference>